<name>A0A5U9SZ71_SALET</name>
<comment type="caution">
    <text evidence="1">The sequence shown here is derived from an EMBL/GenBank/DDBJ whole genome shotgun (WGS) entry which is preliminary data.</text>
</comment>
<evidence type="ECO:0000313" key="1">
    <source>
        <dbReference type="EMBL" id="EBS4098561.1"/>
    </source>
</evidence>
<accession>A0A5U9SZ71</accession>
<dbReference type="AlphaFoldDB" id="A0A5U9SZ71"/>
<dbReference type="Proteomes" id="UP000839659">
    <property type="component" value="Unassembled WGS sequence"/>
</dbReference>
<protein>
    <submittedName>
        <fullName evidence="1">Uncharacterized protein</fullName>
    </submittedName>
</protein>
<proteinExistence type="predicted"/>
<evidence type="ECO:0000313" key="2">
    <source>
        <dbReference type="Proteomes" id="UP000839659"/>
    </source>
</evidence>
<dbReference type="EMBL" id="AAGVJY010000050">
    <property type="protein sequence ID" value="EBS4098561.1"/>
    <property type="molecule type" value="Genomic_DNA"/>
</dbReference>
<gene>
    <name evidence="1" type="ORF">DPS53_25485</name>
</gene>
<reference evidence="1 2" key="1">
    <citation type="submission" date="2018-06" db="EMBL/GenBank/DDBJ databases">
        <authorList>
            <person name="Ashton P.M."/>
            <person name="Dallman T."/>
            <person name="Nair S."/>
            <person name="De Pinna E."/>
            <person name="Peters T."/>
            <person name="Grant K."/>
        </authorList>
    </citation>
    <scope>NUCLEOTIDE SEQUENCE [LARGE SCALE GENOMIC DNA]</scope>
    <source>
        <strain evidence="1 2">374035</strain>
    </source>
</reference>
<sequence>MTADTTPSVGLTRRQTQALMNLRLAASSNASLKAVSHRDYYLRARLVERVGVDNLHVLCLSGLLSEVSGWQE</sequence>
<organism evidence="1 2">
    <name type="scientific">Salmonella enterica subsp. enterica serovar Bareilly</name>
    <dbReference type="NCBI Taxonomy" id="58096"/>
    <lineage>
        <taxon>Bacteria</taxon>
        <taxon>Pseudomonadati</taxon>
        <taxon>Pseudomonadota</taxon>
        <taxon>Gammaproteobacteria</taxon>
        <taxon>Enterobacterales</taxon>
        <taxon>Enterobacteriaceae</taxon>
        <taxon>Salmonella</taxon>
    </lineage>
</organism>